<gene>
    <name evidence="1" type="ORF">BaRGS_00013831</name>
</gene>
<name>A0ABD0L716_9CAEN</name>
<evidence type="ECO:0000313" key="1">
    <source>
        <dbReference type="EMBL" id="KAK7494952.1"/>
    </source>
</evidence>
<organism evidence="1 2">
    <name type="scientific">Batillaria attramentaria</name>
    <dbReference type="NCBI Taxonomy" id="370345"/>
    <lineage>
        <taxon>Eukaryota</taxon>
        <taxon>Metazoa</taxon>
        <taxon>Spiralia</taxon>
        <taxon>Lophotrochozoa</taxon>
        <taxon>Mollusca</taxon>
        <taxon>Gastropoda</taxon>
        <taxon>Caenogastropoda</taxon>
        <taxon>Sorbeoconcha</taxon>
        <taxon>Cerithioidea</taxon>
        <taxon>Batillariidae</taxon>
        <taxon>Batillaria</taxon>
    </lineage>
</organism>
<keyword evidence="2" id="KW-1185">Reference proteome</keyword>
<sequence>MSLLCPTLIPTLHPKRSADSRWPYPMVERCVNIHSLSERFASNEGPVTFNYAHWPTRRAIKAGTRVIEYLVHSVLNEYRVRDVSHAAAGSMADEWPGKVR</sequence>
<protein>
    <submittedName>
        <fullName evidence="1">Uncharacterized protein</fullName>
    </submittedName>
</protein>
<comment type="caution">
    <text evidence="1">The sequence shown here is derived from an EMBL/GenBank/DDBJ whole genome shotgun (WGS) entry which is preliminary data.</text>
</comment>
<dbReference type="Proteomes" id="UP001519460">
    <property type="component" value="Unassembled WGS sequence"/>
</dbReference>
<proteinExistence type="predicted"/>
<dbReference type="EMBL" id="JACVVK020000079">
    <property type="protein sequence ID" value="KAK7494952.1"/>
    <property type="molecule type" value="Genomic_DNA"/>
</dbReference>
<evidence type="ECO:0000313" key="2">
    <source>
        <dbReference type="Proteomes" id="UP001519460"/>
    </source>
</evidence>
<accession>A0ABD0L716</accession>
<reference evidence="1 2" key="1">
    <citation type="journal article" date="2023" name="Sci. Data">
        <title>Genome assembly of the Korean intertidal mud-creeper Batillaria attramentaria.</title>
        <authorList>
            <person name="Patra A.K."/>
            <person name="Ho P.T."/>
            <person name="Jun S."/>
            <person name="Lee S.J."/>
            <person name="Kim Y."/>
            <person name="Won Y.J."/>
        </authorList>
    </citation>
    <scope>NUCLEOTIDE SEQUENCE [LARGE SCALE GENOMIC DNA]</scope>
    <source>
        <strain evidence="1">Wonlab-2016</strain>
    </source>
</reference>
<dbReference type="AlphaFoldDB" id="A0ABD0L716"/>